<organism evidence="9">
    <name type="scientific">Blautia glucerasea</name>
    <dbReference type="NCBI Taxonomy" id="536633"/>
    <lineage>
        <taxon>Bacteria</taxon>
        <taxon>Bacillati</taxon>
        <taxon>Bacillota</taxon>
        <taxon>Clostridia</taxon>
        <taxon>Lachnospirales</taxon>
        <taxon>Lachnospiraceae</taxon>
        <taxon>Blautia</taxon>
    </lineage>
</organism>
<protein>
    <submittedName>
        <fullName evidence="9">Potassium/sodium uptake protein NtpJ</fullName>
    </submittedName>
</protein>
<dbReference type="InterPro" id="IPR003445">
    <property type="entry name" value="Cat_transpt"/>
</dbReference>
<evidence type="ECO:0000313" key="9">
    <source>
        <dbReference type="EMBL" id="VYT03599.1"/>
    </source>
</evidence>
<keyword evidence="6" id="KW-0406">Ion transport</keyword>
<feature type="transmembrane region" description="Helical" evidence="8">
    <location>
        <begin position="196"/>
        <end position="220"/>
    </location>
</feature>
<dbReference type="GO" id="GO:0008324">
    <property type="term" value="F:monoatomic cation transmembrane transporter activity"/>
    <property type="evidence" value="ECO:0007669"/>
    <property type="project" value="InterPro"/>
</dbReference>
<keyword evidence="7 8" id="KW-0472">Membrane</keyword>
<evidence type="ECO:0000256" key="1">
    <source>
        <dbReference type="ARBA" id="ARBA00004651"/>
    </source>
</evidence>
<sequence length="449" mass="48451">MPAMNDTIRKPHRHFTSFQVIILGFFSVILLGSLLLMLPFATRDGHGASFADGLFTATSAVCVTGLIVHDTATYWSEFGQAIILTLIQIGGMGVVTIAVAIAVASGRKIGLMQRSTMQEAISAHQVGGIVRLTKFILKTSILIELVGAVILSPVFCKDFGILKGIWYSVFHSISAFCNAGFDLIGIREQYSSLTTYAVNPVINLTIMALIITGGLGFVTWADMQKNKLHFRKYTMQSKVILTVTAVLLTLPAIYFFFCEFADLPLGKRFLSSLFQSVTPRTAGFNTVDLTLISETGLLLMIILMLIGGSPGSTAGGMKTTTIAVLFSSALSVFRKQDSAHFFGRRIPDSSVKNAATILLMYITLFLGGGMVISYIEEVPLVSALFETSSAIGTVGLSLGLTPTLGMISRIILIILMFFGRVGGLTLIFAALSERNTFGSRYPQEKITVG</sequence>
<evidence type="ECO:0000256" key="8">
    <source>
        <dbReference type="SAM" id="Phobius"/>
    </source>
</evidence>
<feature type="transmembrane region" description="Helical" evidence="8">
    <location>
        <begin position="354"/>
        <end position="375"/>
    </location>
</feature>
<feature type="transmembrane region" description="Helical" evidence="8">
    <location>
        <begin position="81"/>
        <end position="104"/>
    </location>
</feature>
<proteinExistence type="predicted"/>
<evidence type="ECO:0000256" key="7">
    <source>
        <dbReference type="ARBA" id="ARBA00023136"/>
    </source>
</evidence>
<evidence type="ECO:0000256" key="3">
    <source>
        <dbReference type="ARBA" id="ARBA00022475"/>
    </source>
</evidence>
<dbReference type="AlphaFoldDB" id="A0A6N2TFH0"/>
<dbReference type="EMBL" id="CACRST010000013">
    <property type="protein sequence ID" value="VYT03599.1"/>
    <property type="molecule type" value="Genomic_DNA"/>
</dbReference>
<dbReference type="GO" id="GO:0030001">
    <property type="term" value="P:metal ion transport"/>
    <property type="evidence" value="ECO:0007669"/>
    <property type="project" value="UniProtKB-ARBA"/>
</dbReference>
<comment type="subcellular location">
    <subcellularLocation>
        <location evidence="1">Cell membrane</location>
        <topology evidence="1">Multi-pass membrane protein</topology>
    </subcellularLocation>
</comment>
<feature type="transmembrane region" description="Helical" evidence="8">
    <location>
        <begin position="406"/>
        <end position="431"/>
    </location>
</feature>
<evidence type="ECO:0000256" key="4">
    <source>
        <dbReference type="ARBA" id="ARBA00022692"/>
    </source>
</evidence>
<keyword evidence="4 8" id="KW-0812">Transmembrane</keyword>
<dbReference type="Pfam" id="PF02386">
    <property type="entry name" value="TrkH"/>
    <property type="match status" value="1"/>
</dbReference>
<gene>
    <name evidence="9" type="primary">ntpJ</name>
    <name evidence="9" type="ORF">BGLFYP119_01558</name>
</gene>
<evidence type="ECO:0000256" key="2">
    <source>
        <dbReference type="ARBA" id="ARBA00022448"/>
    </source>
</evidence>
<feature type="transmembrane region" description="Helical" evidence="8">
    <location>
        <begin position="240"/>
        <end position="261"/>
    </location>
</feature>
<feature type="transmembrane region" description="Helical" evidence="8">
    <location>
        <begin position="282"/>
        <end position="306"/>
    </location>
</feature>
<dbReference type="PANTHER" id="PTHR32024:SF1">
    <property type="entry name" value="KTR SYSTEM POTASSIUM UPTAKE PROTEIN B"/>
    <property type="match status" value="1"/>
</dbReference>
<feature type="transmembrane region" description="Helical" evidence="8">
    <location>
        <begin position="20"/>
        <end position="38"/>
    </location>
</feature>
<dbReference type="GO" id="GO:0005886">
    <property type="term" value="C:plasma membrane"/>
    <property type="evidence" value="ECO:0007669"/>
    <property type="project" value="UniProtKB-SubCell"/>
</dbReference>
<feature type="transmembrane region" description="Helical" evidence="8">
    <location>
        <begin position="165"/>
        <end position="184"/>
    </location>
</feature>
<dbReference type="PANTHER" id="PTHR32024">
    <property type="entry name" value="TRK SYSTEM POTASSIUM UPTAKE PROTEIN TRKG-RELATED"/>
    <property type="match status" value="1"/>
</dbReference>
<reference evidence="9" key="1">
    <citation type="submission" date="2019-11" db="EMBL/GenBank/DDBJ databases">
        <authorList>
            <person name="Feng L."/>
        </authorList>
    </citation>
    <scope>NUCLEOTIDE SEQUENCE</scope>
    <source>
        <strain evidence="9">BgluceraseaLFYP119</strain>
    </source>
</reference>
<keyword evidence="3" id="KW-1003">Cell membrane</keyword>
<evidence type="ECO:0000256" key="6">
    <source>
        <dbReference type="ARBA" id="ARBA00023065"/>
    </source>
</evidence>
<keyword evidence="5 8" id="KW-1133">Transmembrane helix</keyword>
<name>A0A6N2TFH0_9FIRM</name>
<evidence type="ECO:0000256" key="5">
    <source>
        <dbReference type="ARBA" id="ARBA00022989"/>
    </source>
</evidence>
<keyword evidence="2" id="KW-0813">Transport</keyword>
<accession>A0A6N2TFH0</accession>